<sequence length="109" mass="11752">MGGGQWIGGVLLAMACSVAADSWTAFQEQPCCRPVSHHRIRHHRDGSRMGSVRAAGDGEVKEGGDGSLQTGSACPRADVGLAMEGRWRGDVERRRASVNWTDRHAPQID</sequence>
<proteinExistence type="predicted"/>
<gene>
    <name evidence="3" type="ORF">RR46_05200</name>
</gene>
<evidence type="ECO:0000313" key="4">
    <source>
        <dbReference type="Proteomes" id="UP000053268"/>
    </source>
</evidence>
<protein>
    <recommendedName>
        <fullName evidence="5">Secreted protein</fullName>
    </recommendedName>
</protein>
<feature type="chain" id="PRO_5008264302" description="Secreted protein" evidence="2">
    <location>
        <begin position="21"/>
        <end position="109"/>
    </location>
</feature>
<evidence type="ECO:0000313" key="3">
    <source>
        <dbReference type="EMBL" id="KPJ01991.1"/>
    </source>
</evidence>
<keyword evidence="4" id="KW-1185">Reference proteome</keyword>
<dbReference type="EMBL" id="KQ459299">
    <property type="protein sequence ID" value="KPJ01991.1"/>
    <property type="molecule type" value="Genomic_DNA"/>
</dbReference>
<feature type="region of interest" description="Disordered" evidence="1">
    <location>
        <begin position="35"/>
        <end position="75"/>
    </location>
</feature>
<feature type="signal peptide" evidence="2">
    <location>
        <begin position="1"/>
        <end position="20"/>
    </location>
</feature>
<feature type="compositionally biased region" description="Basic residues" evidence="1">
    <location>
        <begin position="35"/>
        <end position="45"/>
    </location>
</feature>
<dbReference type="AlphaFoldDB" id="A0A194QEU8"/>
<organism evidence="3 4">
    <name type="scientific">Papilio xuthus</name>
    <name type="common">Asian swallowtail butterfly</name>
    <dbReference type="NCBI Taxonomy" id="66420"/>
    <lineage>
        <taxon>Eukaryota</taxon>
        <taxon>Metazoa</taxon>
        <taxon>Ecdysozoa</taxon>
        <taxon>Arthropoda</taxon>
        <taxon>Hexapoda</taxon>
        <taxon>Insecta</taxon>
        <taxon>Pterygota</taxon>
        <taxon>Neoptera</taxon>
        <taxon>Endopterygota</taxon>
        <taxon>Lepidoptera</taxon>
        <taxon>Glossata</taxon>
        <taxon>Ditrysia</taxon>
        <taxon>Papilionoidea</taxon>
        <taxon>Papilionidae</taxon>
        <taxon>Papilioninae</taxon>
        <taxon>Papilio</taxon>
    </lineage>
</organism>
<evidence type="ECO:0000256" key="2">
    <source>
        <dbReference type="SAM" id="SignalP"/>
    </source>
</evidence>
<evidence type="ECO:0008006" key="5">
    <source>
        <dbReference type="Google" id="ProtNLM"/>
    </source>
</evidence>
<evidence type="ECO:0000256" key="1">
    <source>
        <dbReference type="SAM" id="MobiDB-lite"/>
    </source>
</evidence>
<name>A0A194QEU8_PAPXU</name>
<reference evidence="3 4" key="1">
    <citation type="journal article" date="2015" name="Nat. Commun.">
        <title>Outbred genome sequencing and CRISPR/Cas9 gene editing in butterflies.</title>
        <authorList>
            <person name="Li X."/>
            <person name="Fan D."/>
            <person name="Zhang W."/>
            <person name="Liu G."/>
            <person name="Zhang L."/>
            <person name="Zhao L."/>
            <person name="Fang X."/>
            <person name="Chen L."/>
            <person name="Dong Y."/>
            <person name="Chen Y."/>
            <person name="Ding Y."/>
            <person name="Zhao R."/>
            <person name="Feng M."/>
            <person name="Zhu Y."/>
            <person name="Feng Y."/>
            <person name="Jiang X."/>
            <person name="Zhu D."/>
            <person name="Xiang H."/>
            <person name="Feng X."/>
            <person name="Li S."/>
            <person name="Wang J."/>
            <person name="Zhang G."/>
            <person name="Kronforst M.R."/>
            <person name="Wang W."/>
        </authorList>
    </citation>
    <scope>NUCLEOTIDE SEQUENCE [LARGE SCALE GENOMIC DNA]</scope>
    <source>
        <strain evidence="3">Ya'a_city_454_Px</strain>
        <tissue evidence="3">Whole body</tissue>
    </source>
</reference>
<dbReference type="Proteomes" id="UP000053268">
    <property type="component" value="Unassembled WGS sequence"/>
</dbReference>
<keyword evidence="2" id="KW-0732">Signal</keyword>
<accession>A0A194QEU8</accession>